<organism evidence="1">
    <name type="scientific">Anguilla anguilla</name>
    <name type="common">European freshwater eel</name>
    <name type="synonym">Muraena anguilla</name>
    <dbReference type="NCBI Taxonomy" id="7936"/>
    <lineage>
        <taxon>Eukaryota</taxon>
        <taxon>Metazoa</taxon>
        <taxon>Chordata</taxon>
        <taxon>Craniata</taxon>
        <taxon>Vertebrata</taxon>
        <taxon>Euteleostomi</taxon>
        <taxon>Actinopterygii</taxon>
        <taxon>Neopterygii</taxon>
        <taxon>Teleostei</taxon>
        <taxon>Anguilliformes</taxon>
        <taxon>Anguillidae</taxon>
        <taxon>Anguilla</taxon>
    </lineage>
</organism>
<reference evidence="1" key="2">
    <citation type="journal article" date="2015" name="Fish Shellfish Immunol.">
        <title>Early steps in the European eel (Anguilla anguilla)-Vibrio vulnificus interaction in the gills: Role of the RtxA13 toxin.</title>
        <authorList>
            <person name="Callol A."/>
            <person name="Pajuelo D."/>
            <person name="Ebbesson L."/>
            <person name="Teles M."/>
            <person name="MacKenzie S."/>
            <person name="Amaro C."/>
        </authorList>
    </citation>
    <scope>NUCLEOTIDE SEQUENCE</scope>
</reference>
<dbReference type="AlphaFoldDB" id="A0A0E9RKL6"/>
<name>A0A0E9RKL6_ANGAN</name>
<protein>
    <submittedName>
        <fullName evidence="1">Uncharacterized protein</fullName>
    </submittedName>
</protein>
<sequence>MYGCCSRYGQGFLLVYAMHKGSDRCGGWGLRVITSLMSSI</sequence>
<dbReference type="EMBL" id="GBXM01078876">
    <property type="protein sequence ID" value="JAH29701.1"/>
    <property type="molecule type" value="Transcribed_RNA"/>
</dbReference>
<accession>A0A0E9RKL6</accession>
<evidence type="ECO:0000313" key="1">
    <source>
        <dbReference type="EMBL" id="JAH29701.1"/>
    </source>
</evidence>
<reference evidence="1" key="1">
    <citation type="submission" date="2014-11" db="EMBL/GenBank/DDBJ databases">
        <authorList>
            <person name="Amaro Gonzalez C."/>
        </authorList>
    </citation>
    <scope>NUCLEOTIDE SEQUENCE</scope>
</reference>
<proteinExistence type="predicted"/>